<evidence type="ECO:0000313" key="2">
    <source>
        <dbReference type="Proteomes" id="UP000593966"/>
    </source>
</evidence>
<organism evidence="1 2">
    <name type="scientific">Acinetobacter piscicola</name>
    <dbReference type="NCBI Taxonomy" id="2006115"/>
    <lineage>
        <taxon>Bacteria</taxon>
        <taxon>Pseudomonadati</taxon>
        <taxon>Pseudomonadota</taxon>
        <taxon>Gammaproteobacteria</taxon>
        <taxon>Moraxellales</taxon>
        <taxon>Moraxellaceae</taxon>
        <taxon>Acinetobacter</taxon>
    </lineage>
</organism>
<name>A0A7S6VVV8_9GAMM</name>
<dbReference type="EMBL" id="CP048659">
    <property type="protein sequence ID" value="QOW45780.1"/>
    <property type="molecule type" value="Genomic_DNA"/>
</dbReference>
<gene>
    <name evidence="1" type="ORF">G0028_07665</name>
</gene>
<evidence type="ECO:0000313" key="1">
    <source>
        <dbReference type="EMBL" id="QOW45780.1"/>
    </source>
</evidence>
<sequence>MKIIYAKKSAGIDEKGSFQNPKYFDRPDTTATLVLIYGDYPQIKAAYDALGVEVEVREVPERKAKVEKITVQLGVETSPELQKVLTDTKAECEKVVAENETLHDQLKKAIADLETERAVHLAFMDDVSAMQARIDELKSAAANPDLSAEQSSEAPKEMELLNSTENDFASWTIPQIKDYLAAKEIGFKASASKDELLALIPKE</sequence>
<dbReference type="RefSeq" id="WP_180046602.1">
    <property type="nucleotide sequence ID" value="NZ_CP048659.1"/>
</dbReference>
<dbReference type="Gene3D" id="1.10.720.30">
    <property type="entry name" value="SAP domain"/>
    <property type="match status" value="1"/>
</dbReference>
<dbReference type="AlphaFoldDB" id="A0A7S6VVV8"/>
<dbReference type="Proteomes" id="UP000593966">
    <property type="component" value="Chromosome"/>
</dbReference>
<reference evidence="1 2" key="1">
    <citation type="submission" date="2020-02" db="EMBL/GenBank/DDBJ databases">
        <title>Tigecycline-resistant Acinetobacter species from pigs and migratory birds.</title>
        <authorList>
            <person name="Chen C."/>
            <person name="Sun J."/>
            <person name="Liao X.-P."/>
            <person name="Liu Y.-H."/>
        </authorList>
    </citation>
    <scope>NUCLEOTIDE SEQUENCE [LARGE SCALE GENOMIC DNA]</scope>
    <source>
        <strain evidence="1 2">YH12207_T</strain>
    </source>
</reference>
<keyword evidence="2" id="KW-1185">Reference proteome</keyword>
<protein>
    <submittedName>
        <fullName evidence="1">HeH/LEM domain protein</fullName>
    </submittedName>
</protein>
<dbReference type="InterPro" id="IPR036361">
    <property type="entry name" value="SAP_dom_sf"/>
</dbReference>
<accession>A0A7S6VVV8</accession>
<proteinExistence type="predicted"/>